<reference evidence="7" key="1">
    <citation type="submission" date="2018-05" db="EMBL/GenBank/DDBJ databases">
        <authorList>
            <person name="Lanie J.A."/>
            <person name="Ng W.-L."/>
            <person name="Kazmierczak K.M."/>
            <person name="Andrzejewski T.M."/>
            <person name="Davidsen T.M."/>
            <person name="Wayne K.J."/>
            <person name="Tettelin H."/>
            <person name="Glass J.I."/>
            <person name="Rusch D."/>
            <person name="Podicherti R."/>
            <person name="Tsui H.-C.T."/>
            <person name="Winkler M.E."/>
        </authorList>
    </citation>
    <scope>NUCLEOTIDE SEQUENCE</scope>
</reference>
<evidence type="ECO:0000256" key="5">
    <source>
        <dbReference type="ARBA" id="ARBA00023136"/>
    </source>
</evidence>
<comment type="subcellular location">
    <subcellularLocation>
        <location evidence="1">Cell membrane</location>
        <topology evidence="1">Multi-pass membrane protein</topology>
    </subcellularLocation>
</comment>
<feature type="transmembrane region" description="Helical" evidence="6">
    <location>
        <begin position="54"/>
        <end position="77"/>
    </location>
</feature>
<evidence type="ECO:0000256" key="3">
    <source>
        <dbReference type="ARBA" id="ARBA00022692"/>
    </source>
</evidence>
<dbReference type="InterPro" id="IPR001851">
    <property type="entry name" value="ABC_transp_permease"/>
</dbReference>
<dbReference type="InterPro" id="IPR043428">
    <property type="entry name" value="LivM-like"/>
</dbReference>
<accession>A0A381S354</accession>
<sequence>MGFVLSIAVLGLNLQWGYTGLFNGGVAAFFGAGAYGVILFGGSNKAGQLIGFGLPYPFAVAGAVLLAGLLAWIVGLITTHLRHDYLAIATFGVAIAVENFARNAEPITGGAKGLRGFERPFETVINDPFWFNLAYLIFVFVVLIIVYNILENIGQSPFGRLLRAIREDEVAAQSLGKSPARVRLQAFIFGSMIMGLSGALYATFYAFISPQDIVPILTFQIWSMLIVGGSGNNKGAVFGTLIVWAGWVGSGWVLTQFAPVEMQLYIGTIQFIMIGLIIVLTLLIRPKGLLPEKLIISRSVARVKPE</sequence>
<dbReference type="Pfam" id="PF02653">
    <property type="entry name" value="BPD_transp_2"/>
    <property type="match status" value="1"/>
</dbReference>
<keyword evidence="3 6" id="KW-0812">Transmembrane</keyword>
<evidence type="ECO:0000256" key="6">
    <source>
        <dbReference type="SAM" id="Phobius"/>
    </source>
</evidence>
<feature type="transmembrane region" description="Helical" evidence="6">
    <location>
        <begin position="264"/>
        <end position="284"/>
    </location>
</feature>
<evidence type="ECO:0000256" key="4">
    <source>
        <dbReference type="ARBA" id="ARBA00022989"/>
    </source>
</evidence>
<proteinExistence type="predicted"/>
<evidence type="ECO:0000313" key="7">
    <source>
        <dbReference type="EMBL" id="SUZ98490.1"/>
    </source>
</evidence>
<gene>
    <name evidence="7" type="ORF">METZ01_LOCUS51344</name>
</gene>
<feature type="transmembrane region" description="Helical" evidence="6">
    <location>
        <begin position="20"/>
        <end position="42"/>
    </location>
</feature>
<dbReference type="PANTHER" id="PTHR30482">
    <property type="entry name" value="HIGH-AFFINITY BRANCHED-CHAIN AMINO ACID TRANSPORT SYSTEM PERMEASE"/>
    <property type="match status" value="1"/>
</dbReference>
<keyword evidence="4 6" id="KW-1133">Transmembrane helix</keyword>
<dbReference type="AlphaFoldDB" id="A0A381S354"/>
<name>A0A381S354_9ZZZZ</name>
<feature type="transmembrane region" description="Helical" evidence="6">
    <location>
        <begin position="129"/>
        <end position="150"/>
    </location>
</feature>
<organism evidence="7">
    <name type="scientific">marine metagenome</name>
    <dbReference type="NCBI Taxonomy" id="408172"/>
    <lineage>
        <taxon>unclassified sequences</taxon>
        <taxon>metagenomes</taxon>
        <taxon>ecological metagenomes</taxon>
    </lineage>
</organism>
<feature type="transmembrane region" description="Helical" evidence="6">
    <location>
        <begin position="186"/>
        <end position="207"/>
    </location>
</feature>
<dbReference type="PANTHER" id="PTHR30482:SF10">
    <property type="entry name" value="HIGH-AFFINITY BRANCHED-CHAIN AMINO ACID TRANSPORT PROTEIN BRAE"/>
    <property type="match status" value="1"/>
</dbReference>
<keyword evidence="5 6" id="KW-0472">Membrane</keyword>
<dbReference type="GO" id="GO:0015658">
    <property type="term" value="F:branched-chain amino acid transmembrane transporter activity"/>
    <property type="evidence" value="ECO:0007669"/>
    <property type="project" value="InterPro"/>
</dbReference>
<evidence type="ECO:0000256" key="1">
    <source>
        <dbReference type="ARBA" id="ARBA00004651"/>
    </source>
</evidence>
<protein>
    <recommendedName>
        <fullName evidence="8">Branched-chain amino acid ABC transporter permease</fullName>
    </recommendedName>
</protein>
<keyword evidence="2" id="KW-1003">Cell membrane</keyword>
<feature type="transmembrane region" description="Helical" evidence="6">
    <location>
        <begin position="213"/>
        <end position="229"/>
    </location>
</feature>
<dbReference type="EMBL" id="UINC01002609">
    <property type="protein sequence ID" value="SUZ98490.1"/>
    <property type="molecule type" value="Genomic_DNA"/>
</dbReference>
<evidence type="ECO:0008006" key="8">
    <source>
        <dbReference type="Google" id="ProtNLM"/>
    </source>
</evidence>
<evidence type="ECO:0000256" key="2">
    <source>
        <dbReference type="ARBA" id="ARBA00022475"/>
    </source>
</evidence>
<dbReference type="CDD" id="cd06581">
    <property type="entry name" value="TM_PBP1_LivM_like"/>
    <property type="match status" value="1"/>
</dbReference>
<feature type="transmembrane region" description="Helical" evidence="6">
    <location>
        <begin position="236"/>
        <end position="258"/>
    </location>
</feature>
<dbReference type="GO" id="GO:0005886">
    <property type="term" value="C:plasma membrane"/>
    <property type="evidence" value="ECO:0007669"/>
    <property type="project" value="UniProtKB-SubCell"/>
</dbReference>